<evidence type="ECO:0000313" key="2">
    <source>
        <dbReference type="Proteomes" id="UP000252189"/>
    </source>
</evidence>
<dbReference type="EMBL" id="QPHM01000001">
    <property type="protein sequence ID" value="RCU47171.1"/>
    <property type="molecule type" value="Genomic_DNA"/>
</dbReference>
<sequence length="212" mass="23472">MPSTRSDGLPRRHVLAGLGTAIIGSLGGCSGRLPGRPDRLDAESTVEDGELRWQYPPRDDDRDGLGYAGVAVDRRLRRTSLPPALRLTLDSTVGGIAASEPYRGYRLDRVRYRLWPPRTYEATLHHSVRVAPPGGWEEFSTYYDLRGDVRRTTVELRNVETQGTVEIPAVFDPGAAPLPDRLHCSFTLRASSPGLLEKTVRVTGRDTLPLEE</sequence>
<protein>
    <submittedName>
        <fullName evidence="1">Uncharacterized protein</fullName>
    </submittedName>
</protein>
<dbReference type="Proteomes" id="UP000252189">
    <property type="component" value="Unassembled WGS sequence"/>
</dbReference>
<accession>A0A368NCG6</accession>
<evidence type="ECO:0000313" key="1">
    <source>
        <dbReference type="EMBL" id="RCU47171.1"/>
    </source>
</evidence>
<dbReference type="OrthoDB" id="287576at2157"/>
<dbReference type="RefSeq" id="WP_114448719.1">
    <property type="nucleotide sequence ID" value="NZ_QPHM01000001.1"/>
</dbReference>
<organism evidence="1 2">
    <name type="scientific">Haloplanus salinus</name>
    <dbReference type="NCBI Taxonomy" id="1126245"/>
    <lineage>
        <taxon>Archaea</taxon>
        <taxon>Methanobacteriati</taxon>
        <taxon>Methanobacteriota</taxon>
        <taxon>Stenosarchaea group</taxon>
        <taxon>Halobacteria</taxon>
        <taxon>Halobacteriales</taxon>
        <taxon>Haloferacaceae</taxon>
        <taxon>Haloplanus</taxon>
    </lineage>
</organism>
<name>A0A368NCG6_9EURY</name>
<dbReference type="PROSITE" id="PS51257">
    <property type="entry name" value="PROKAR_LIPOPROTEIN"/>
    <property type="match status" value="1"/>
</dbReference>
<reference evidence="1 2" key="1">
    <citation type="submission" date="2018-07" db="EMBL/GenBank/DDBJ databases">
        <title>Genome sequences of Haloplanus salinus JCM 18368T.</title>
        <authorList>
            <person name="Kim Y.B."/>
            <person name="Roh S.W."/>
        </authorList>
    </citation>
    <scope>NUCLEOTIDE SEQUENCE [LARGE SCALE GENOMIC DNA]</scope>
    <source>
        <strain evidence="1 2">JCM 18368</strain>
    </source>
</reference>
<proteinExistence type="predicted"/>
<dbReference type="AlphaFoldDB" id="A0A368NCG6"/>
<gene>
    <name evidence="1" type="ORF">DU504_07590</name>
</gene>
<comment type="caution">
    <text evidence="1">The sequence shown here is derived from an EMBL/GenBank/DDBJ whole genome shotgun (WGS) entry which is preliminary data.</text>
</comment>
<keyword evidence="2" id="KW-1185">Reference proteome</keyword>